<sequence>MDAVLANLPPVTKGWCIATITASLLIASHKIKHSNLLFMPGRAWSTQNWRLITSFITFGPLSFDLIFTLWQISSRCSKVETSFQTTAAHMPLSVIDSLNARQRQVLTAFIHRNKSLDFLWFFIQVSASVLVVATVVHYRFQVTMLELGQVLISALVYIDSKLSPHEQINFFGVFQLSNSYYPFLSAAITLLSSNEWVDTGSDIFGAGNGAGVDGVGGVGRGMWNTVKKWVTHPLMYYYLMSYGLGHFWWCCREFLLSSPLHYEEDERKRQLRRQTLLKYGIKKFDLVREALVILLLPPWYWIILSKIKQDRM</sequence>
<dbReference type="Pfam" id="PF04511">
    <property type="entry name" value="DER1"/>
    <property type="match status" value="1"/>
</dbReference>
<evidence type="ECO:0000256" key="3">
    <source>
        <dbReference type="ARBA" id="ARBA00022692"/>
    </source>
</evidence>
<keyword evidence="9" id="KW-1185">Reference proteome</keyword>
<evidence type="ECO:0000256" key="2">
    <source>
        <dbReference type="ARBA" id="ARBA00008917"/>
    </source>
</evidence>
<dbReference type="Proteomes" id="UP001497383">
    <property type="component" value="Chromosome 7"/>
</dbReference>
<keyword evidence="4 7" id="KW-0256">Endoplasmic reticulum</keyword>
<feature type="transmembrane region" description="Helical" evidence="7">
    <location>
        <begin position="51"/>
        <end position="72"/>
    </location>
</feature>
<gene>
    <name evidence="8" type="ORF">LODBEIA_P55580</name>
</gene>
<feature type="transmembrane region" description="Helical" evidence="7">
    <location>
        <begin position="229"/>
        <end position="249"/>
    </location>
</feature>
<evidence type="ECO:0000256" key="5">
    <source>
        <dbReference type="ARBA" id="ARBA00022989"/>
    </source>
</evidence>
<evidence type="ECO:0000256" key="6">
    <source>
        <dbReference type="ARBA" id="ARBA00023136"/>
    </source>
</evidence>
<keyword evidence="5 7" id="KW-1133">Transmembrane helix</keyword>
<keyword evidence="3 7" id="KW-0812">Transmembrane</keyword>
<feature type="transmembrane region" description="Helical" evidence="7">
    <location>
        <begin position="118"/>
        <end position="138"/>
    </location>
</feature>
<proteinExistence type="inferred from homology"/>
<comment type="function">
    <text evidence="7">May be involved in the degradation of misfolded endoplasmic reticulum (ER) luminal proteins.</text>
</comment>
<organism evidence="8 9">
    <name type="scientific">Lodderomyces beijingensis</name>
    <dbReference type="NCBI Taxonomy" id="1775926"/>
    <lineage>
        <taxon>Eukaryota</taxon>
        <taxon>Fungi</taxon>
        <taxon>Dikarya</taxon>
        <taxon>Ascomycota</taxon>
        <taxon>Saccharomycotina</taxon>
        <taxon>Pichiomycetes</taxon>
        <taxon>Debaryomycetaceae</taxon>
        <taxon>Candida/Lodderomyces clade</taxon>
        <taxon>Lodderomyces</taxon>
    </lineage>
</organism>
<evidence type="ECO:0000256" key="4">
    <source>
        <dbReference type="ARBA" id="ARBA00022824"/>
    </source>
</evidence>
<name>A0ABP0ZT73_9ASCO</name>
<dbReference type="GeneID" id="92210754"/>
<dbReference type="PANTHER" id="PTHR11009">
    <property type="entry name" value="DER1-LIKE PROTEIN, DERLIN"/>
    <property type="match status" value="1"/>
</dbReference>
<feature type="transmembrane region" description="Helical" evidence="7">
    <location>
        <begin position="12"/>
        <end position="31"/>
    </location>
</feature>
<comment type="similarity">
    <text evidence="2 7">Belongs to the derlin family.</text>
</comment>
<keyword evidence="6 7" id="KW-0472">Membrane</keyword>
<accession>A0ABP0ZT73</accession>
<comment type="subcellular location">
    <subcellularLocation>
        <location evidence="1 7">Endoplasmic reticulum membrane</location>
        <topology evidence="1 7">Multi-pass membrane protein</topology>
    </subcellularLocation>
</comment>
<dbReference type="InterPro" id="IPR007599">
    <property type="entry name" value="DER1"/>
</dbReference>
<dbReference type="RefSeq" id="XP_066832496.1">
    <property type="nucleotide sequence ID" value="XM_066975903.1"/>
</dbReference>
<evidence type="ECO:0000313" key="9">
    <source>
        <dbReference type="Proteomes" id="UP001497383"/>
    </source>
</evidence>
<reference evidence="8 9" key="1">
    <citation type="submission" date="2024-03" db="EMBL/GenBank/DDBJ databases">
        <authorList>
            <person name="Brejova B."/>
        </authorList>
    </citation>
    <scope>NUCLEOTIDE SEQUENCE [LARGE SCALE GENOMIC DNA]</scope>
    <source>
        <strain evidence="8 9">CBS 14171</strain>
    </source>
</reference>
<evidence type="ECO:0000256" key="1">
    <source>
        <dbReference type="ARBA" id="ARBA00004477"/>
    </source>
</evidence>
<evidence type="ECO:0000256" key="7">
    <source>
        <dbReference type="RuleBase" id="RU363059"/>
    </source>
</evidence>
<feature type="transmembrane region" description="Helical" evidence="7">
    <location>
        <begin position="286"/>
        <end position="304"/>
    </location>
</feature>
<evidence type="ECO:0000313" key="8">
    <source>
        <dbReference type="EMBL" id="CAK9441690.1"/>
    </source>
</evidence>
<protein>
    <recommendedName>
        <fullName evidence="7">Derlin</fullName>
    </recommendedName>
</protein>
<dbReference type="EMBL" id="OZ022411">
    <property type="protein sequence ID" value="CAK9441690.1"/>
    <property type="molecule type" value="Genomic_DNA"/>
</dbReference>